<reference evidence="7 8" key="1">
    <citation type="submission" date="2018-10" db="EMBL/GenBank/DDBJ databases">
        <title>Genomic Encyclopedia of Archaeal and Bacterial Type Strains, Phase II (KMG-II): from individual species to whole genera.</title>
        <authorList>
            <person name="Goeker M."/>
        </authorList>
    </citation>
    <scope>NUCLEOTIDE SEQUENCE [LARGE SCALE GENOMIC DNA]</scope>
    <source>
        <strain evidence="7 8">DSM 14219</strain>
    </source>
</reference>
<comment type="caution">
    <text evidence="7">The sequence shown here is derived from an EMBL/GenBank/DDBJ whole genome shotgun (WGS) entry which is preliminary data.</text>
</comment>
<feature type="transmembrane region" description="Helical" evidence="5">
    <location>
        <begin position="21"/>
        <end position="39"/>
    </location>
</feature>
<evidence type="ECO:0000256" key="5">
    <source>
        <dbReference type="SAM" id="Phobius"/>
    </source>
</evidence>
<protein>
    <submittedName>
        <fullName evidence="7">Putative membrane protein YphA (DoxX/SURF4 family)</fullName>
    </submittedName>
</protein>
<dbReference type="GO" id="GO:0016020">
    <property type="term" value="C:membrane"/>
    <property type="evidence" value="ECO:0007669"/>
    <property type="project" value="UniProtKB-SubCell"/>
</dbReference>
<dbReference type="EMBL" id="RBXB01000003">
    <property type="protein sequence ID" value="RKS96789.1"/>
    <property type="molecule type" value="Genomic_DNA"/>
</dbReference>
<dbReference type="GO" id="GO:0030416">
    <property type="term" value="P:methylamine metabolic process"/>
    <property type="evidence" value="ECO:0007669"/>
    <property type="project" value="InterPro"/>
</dbReference>
<evidence type="ECO:0000256" key="4">
    <source>
        <dbReference type="ARBA" id="ARBA00023136"/>
    </source>
</evidence>
<feature type="transmembrane region" description="Helical" evidence="5">
    <location>
        <begin position="59"/>
        <end position="83"/>
    </location>
</feature>
<dbReference type="Pfam" id="PF07291">
    <property type="entry name" value="MauE"/>
    <property type="match status" value="1"/>
</dbReference>
<evidence type="ECO:0000313" key="7">
    <source>
        <dbReference type="EMBL" id="RKS96789.1"/>
    </source>
</evidence>
<dbReference type="AlphaFoldDB" id="A0A495SB55"/>
<organism evidence="7 8">
    <name type="scientific">Chryseobacterium defluvii</name>
    <dbReference type="NCBI Taxonomy" id="160396"/>
    <lineage>
        <taxon>Bacteria</taxon>
        <taxon>Pseudomonadati</taxon>
        <taxon>Bacteroidota</taxon>
        <taxon>Flavobacteriia</taxon>
        <taxon>Flavobacteriales</taxon>
        <taxon>Weeksellaceae</taxon>
        <taxon>Chryseobacterium group</taxon>
        <taxon>Chryseobacterium</taxon>
    </lineage>
</organism>
<dbReference type="InterPro" id="IPR009908">
    <property type="entry name" value="Methylamine_util_MauE"/>
</dbReference>
<feature type="domain" description="Methylamine utilisation protein MauE" evidence="6">
    <location>
        <begin position="19"/>
        <end position="106"/>
    </location>
</feature>
<feature type="transmembrane region" description="Helical" evidence="5">
    <location>
        <begin position="90"/>
        <end position="109"/>
    </location>
</feature>
<evidence type="ECO:0000256" key="2">
    <source>
        <dbReference type="ARBA" id="ARBA00022692"/>
    </source>
</evidence>
<sequence>MREYQCVFYLNLIKNPRIMKIVKFIVSLLFGLMFINAGLNKFFNYMPMEKPTPEQMKLFAAFGEISWLMPLVGIVEIIGGLLFIFPKTRALGAIVILPVMVGIVVHVFTMDKSPMGMTIAGVMFLINLWMIIDNKEKYKALVS</sequence>
<proteinExistence type="predicted"/>
<feature type="transmembrane region" description="Helical" evidence="5">
    <location>
        <begin position="115"/>
        <end position="132"/>
    </location>
</feature>
<accession>A0A495SB55</accession>
<dbReference type="Proteomes" id="UP000272428">
    <property type="component" value="Unassembled WGS sequence"/>
</dbReference>
<keyword evidence="2 5" id="KW-0812">Transmembrane</keyword>
<keyword evidence="8" id="KW-1185">Reference proteome</keyword>
<evidence type="ECO:0000259" key="6">
    <source>
        <dbReference type="Pfam" id="PF07291"/>
    </source>
</evidence>
<evidence type="ECO:0000256" key="3">
    <source>
        <dbReference type="ARBA" id="ARBA00022989"/>
    </source>
</evidence>
<evidence type="ECO:0000256" key="1">
    <source>
        <dbReference type="ARBA" id="ARBA00004141"/>
    </source>
</evidence>
<comment type="subcellular location">
    <subcellularLocation>
        <location evidence="1">Membrane</location>
        <topology evidence="1">Multi-pass membrane protein</topology>
    </subcellularLocation>
</comment>
<gene>
    <name evidence="7" type="ORF">BCF58_3224</name>
</gene>
<keyword evidence="3 5" id="KW-1133">Transmembrane helix</keyword>
<name>A0A495SB55_9FLAO</name>
<keyword evidence="4 5" id="KW-0472">Membrane</keyword>
<evidence type="ECO:0000313" key="8">
    <source>
        <dbReference type="Proteomes" id="UP000272428"/>
    </source>
</evidence>